<accession>A0ABY6NSS1</accession>
<organism evidence="2 3">
    <name type="scientific">Salinimicrobium tongyeongense</name>
    <dbReference type="NCBI Taxonomy" id="2809707"/>
    <lineage>
        <taxon>Bacteria</taxon>
        <taxon>Pseudomonadati</taxon>
        <taxon>Bacteroidota</taxon>
        <taxon>Flavobacteriia</taxon>
        <taxon>Flavobacteriales</taxon>
        <taxon>Flavobacteriaceae</taxon>
        <taxon>Salinimicrobium</taxon>
    </lineage>
</organism>
<dbReference type="RefSeq" id="WP_265164292.1">
    <property type="nucleotide sequence ID" value="NZ_CP069620.1"/>
</dbReference>
<gene>
    <name evidence="2" type="ORF">JRG66_03090</name>
</gene>
<evidence type="ECO:0000313" key="3">
    <source>
        <dbReference type="Proteomes" id="UP001163981"/>
    </source>
</evidence>
<keyword evidence="1" id="KW-0732">Signal</keyword>
<dbReference type="Pfam" id="PF13715">
    <property type="entry name" value="CarbopepD_reg_2"/>
    <property type="match status" value="1"/>
</dbReference>
<reference evidence="2" key="1">
    <citation type="submission" date="2021-02" db="EMBL/GenBank/DDBJ databases">
        <title>Salinimicrobium sp. nov. isolated from seawater in Tongyeong, Republic of Korea.</title>
        <authorList>
            <person name="Lee S.-J."/>
        </authorList>
    </citation>
    <scope>NUCLEOTIDE SEQUENCE</scope>
    <source>
        <strain evidence="2">HN-2-9-2</strain>
    </source>
</reference>
<name>A0ABY6NSS1_9FLAO</name>
<dbReference type="EMBL" id="CP069620">
    <property type="protein sequence ID" value="UZH55883.1"/>
    <property type="molecule type" value="Genomic_DNA"/>
</dbReference>
<dbReference type="SUPFAM" id="SSF49464">
    <property type="entry name" value="Carboxypeptidase regulatory domain-like"/>
    <property type="match status" value="1"/>
</dbReference>
<feature type="signal peptide" evidence="1">
    <location>
        <begin position="1"/>
        <end position="18"/>
    </location>
</feature>
<sequence length="264" mass="29240">MKSLLSCLIFFISCTVLSQDRVQINGSVTPPVGESPKGITVVNRTAKSATVVNDNGNFTIRVTAGDTLQFSALQFQDFSVVVDKGVVQNRQLNVFLSEAVTELPEVVVSPYDLSGNVEVDVKIIPVTPTDLPTKSAAEINPYNHTFRPDSLVSPPNAAMRSGMIYSGMDFANIFRNIFTSRDVTTTLGGDDDLDEQILRLHDDEFFKEQLNISEEKIEEFIYFAADNGLTDQMLQPENEMMLIEFLVAQSQKFKQRQAGSPAED</sequence>
<keyword evidence="3" id="KW-1185">Reference proteome</keyword>
<feature type="chain" id="PRO_5046526144" evidence="1">
    <location>
        <begin position="19"/>
        <end position="264"/>
    </location>
</feature>
<dbReference type="Proteomes" id="UP001163981">
    <property type="component" value="Chromosome"/>
</dbReference>
<proteinExistence type="predicted"/>
<evidence type="ECO:0000313" key="2">
    <source>
        <dbReference type="EMBL" id="UZH55883.1"/>
    </source>
</evidence>
<protein>
    <submittedName>
        <fullName evidence="2">Carboxypeptidase-like regulatory domain-containing protein</fullName>
    </submittedName>
</protein>
<evidence type="ECO:0000256" key="1">
    <source>
        <dbReference type="SAM" id="SignalP"/>
    </source>
</evidence>
<dbReference type="InterPro" id="IPR008969">
    <property type="entry name" value="CarboxyPept-like_regulatory"/>
</dbReference>